<comment type="caution">
    <text evidence="1">The sequence shown here is derived from an EMBL/GenBank/DDBJ whole genome shotgun (WGS) entry which is preliminary data.</text>
</comment>
<dbReference type="OrthoDB" id="791062at2"/>
<dbReference type="EMBL" id="RZUL01000011">
    <property type="protein sequence ID" value="RVT39097.1"/>
    <property type="molecule type" value="Genomic_DNA"/>
</dbReference>
<dbReference type="Proteomes" id="UP000282977">
    <property type="component" value="Unassembled WGS sequence"/>
</dbReference>
<proteinExistence type="predicted"/>
<evidence type="ECO:0000313" key="2">
    <source>
        <dbReference type="Proteomes" id="UP000282977"/>
    </source>
</evidence>
<organism evidence="1 2">
    <name type="scientific">Sphingobium algorifonticola</name>
    <dbReference type="NCBI Taxonomy" id="2008318"/>
    <lineage>
        <taxon>Bacteria</taxon>
        <taxon>Pseudomonadati</taxon>
        <taxon>Pseudomonadota</taxon>
        <taxon>Alphaproteobacteria</taxon>
        <taxon>Sphingomonadales</taxon>
        <taxon>Sphingomonadaceae</taxon>
        <taxon>Sphingobium</taxon>
    </lineage>
</organism>
<keyword evidence="2" id="KW-1185">Reference proteome</keyword>
<sequence length="214" mass="24361">MPEIISTTVYRLSELSGAAAEHARDWYRRSAPDDGWQEFAFDDFAQICAILGVDLATHPVRLFGGGTRQEPRIWYSGFCSQGDGACFEGRYHYASGASRAIRTHAPQDAELHRIADGLAAIQRRNFYQLTAGIRHEGRYYHKYTMAIAVERESATMQIMTLGAEDVVIELLRDLARWLYRQLEQEYWYQLSDAVVDEAILANEYSFTEDGACFP</sequence>
<gene>
    <name evidence="1" type="ORF">ENE74_16485</name>
</gene>
<name>A0A437J3S1_9SPHN</name>
<dbReference type="AlphaFoldDB" id="A0A437J3S1"/>
<reference evidence="1 2" key="1">
    <citation type="submission" date="2019-01" db="EMBL/GenBank/DDBJ databases">
        <authorList>
            <person name="Chen W.-M."/>
        </authorList>
    </citation>
    <scope>NUCLEOTIDE SEQUENCE [LARGE SCALE GENOMIC DNA]</scope>
    <source>
        <strain evidence="1 2">TLA-22</strain>
    </source>
</reference>
<protein>
    <submittedName>
        <fullName evidence="1">Antitoxin of toxin-antitoxin stability system</fullName>
    </submittedName>
</protein>
<dbReference type="RefSeq" id="WP_127692008.1">
    <property type="nucleotide sequence ID" value="NZ_RZUL01000011.1"/>
</dbReference>
<evidence type="ECO:0000313" key="1">
    <source>
        <dbReference type="EMBL" id="RVT39097.1"/>
    </source>
</evidence>
<accession>A0A437J3S1</accession>